<evidence type="ECO:0000313" key="4">
    <source>
        <dbReference type="Proteomes" id="UP001328107"/>
    </source>
</evidence>
<name>A0AAN5CDA4_9BILA</name>
<feature type="compositionally biased region" description="Basic and acidic residues" evidence="2">
    <location>
        <begin position="366"/>
        <end position="379"/>
    </location>
</feature>
<gene>
    <name evidence="3" type="ORF">PMAYCL1PPCAC_07491</name>
</gene>
<evidence type="ECO:0000256" key="1">
    <source>
        <dbReference type="SAM" id="Coils"/>
    </source>
</evidence>
<proteinExistence type="predicted"/>
<protein>
    <submittedName>
        <fullName evidence="3">Uncharacterized protein</fullName>
    </submittedName>
</protein>
<evidence type="ECO:0000256" key="2">
    <source>
        <dbReference type="SAM" id="MobiDB-lite"/>
    </source>
</evidence>
<feature type="region of interest" description="Disordered" evidence="2">
    <location>
        <begin position="360"/>
        <end position="384"/>
    </location>
</feature>
<accession>A0AAN5CDA4</accession>
<comment type="caution">
    <text evidence="3">The sequence shown here is derived from an EMBL/GenBank/DDBJ whole genome shotgun (WGS) entry which is preliminary data.</text>
</comment>
<keyword evidence="1" id="KW-0175">Coiled coil</keyword>
<organism evidence="3 4">
    <name type="scientific">Pristionchus mayeri</name>
    <dbReference type="NCBI Taxonomy" id="1317129"/>
    <lineage>
        <taxon>Eukaryota</taxon>
        <taxon>Metazoa</taxon>
        <taxon>Ecdysozoa</taxon>
        <taxon>Nematoda</taxon>
        <taxon>Chromadorea</taxon>
        <taxon>Rhabditida</taxon>
        <taxon>Rhabditina</taxon>
        <taxon>Diplogasteromorpha</taxon>
        <taxon>Diplogasteroidea</taxon>
        <taxon>Neodiplogasteridae</taxon>
        <taxon>Pristionchus</taxon>
    </lineage>
</organism>
<feature type="coiled-coil region" evidence="1">
    <location>
        <begin position="196"/>
        <end position="230"/>
    </location>
</feature>
<sequence>MEDPLENKKINLDFEKFSVIEGMLAEWEDGQSMTKLAGGNFCRVFDLFMIVSQTWPDLFSSASSLHHFLSTHPHLFRVSQSDTVAVRIKEERRKYIEVVRFVRDSQPVNIEDLIKKFWNDEVMKMEEKEEKQKKVPNTENGNEEKKWNVQCGPWTRTHVWKSIKRKGDEIFNFDGVNVSLTPSALSNDSFFDDIYLNYSDEVVKKLQKKLEEAMEKIEDNQVEQKEGKEEVARKQRQCNSTQVTLLATVREAKMKYLKALCITPSNFNSETIYILPNQIGENDSKLFVGQMMLIRAHDVIGDENLKNRFRADEIRAFPYSSMKEFMQPTVVLAQGGLSHVSSLRSRTLFPSDLRDKINYSNDQSEEATRVNEEYGRKEEEEGFSQYPLPTHELQREYIARCAFERLFTEEMDNLITCGIKKMVDHGEKSEGGTYPLVRLLEDLKSRSISKPDSIPLIEEDCAEELEKELAFRPHLYRIHGGIGTTKTRNVRLCKRGPVMRLLQLMDTRSIWSVDSLRLALGDGKAGEEWKDESISDLMDALAPLIVKEGEYMSLAMRKTMDGLWMRDAIALRRGTKRDEYKEEYEYGGESENEVIRDEGGRVVRGRGSVGPRLLSPVGV</sequence>
<reference evidence="4" key="1">
    <citation type="submission" date="2022-10" db="EMBL/GenBank/DDBJ databases">
        <title>Genome assembly of Pristionchus species.</title>
        <authorList>
            <person name="Yoshida K."/>
            <person name="Sommer R.J."/>
        </authorList>
    </citation>
    <scope>NUCLEOTIDE SEQUENCE [LARGE SCALE GENOMIC DNA]</scope>
    <source>
        <strain evidence="4">RS5460</strain>
    </source>
</reference>
<dbReference type="AlphaFoldDB" id="A0AAN5CDA4"/>
<dbReference type="EMBL" id="BTRK01000002">
    <property type="protein sequence ID" value="GMR37296.1"/>
    <property type="molecule type" value="Genomic_DNA"/>
</dbReference>
<evidence type="ECO:0000313" key="3">
    <source>
        <dbReference type="EMBL" id="GMR37296.1"/>
    </source>
</evidence>
<keyword evidence="4" id="KW-1185">Reference proteome</keyword>
<dbReference type="Proteomes" id="UP001328107">
    <property type="component" value="Unassembled WGS sequence"/>
</dbReference>